<dbReference type="SUPFAM" id="SSF52540">
    <property type="entry name" value="P-loop containing nucleoside triphosphate hydrolases"/>
    <property type="match status" value="1"/>
</dbReference>
<comment type="caution">
    <text evidence="1">The sequence shown here is derived from an EMBL/GenBank/DDBJ whole genome shotgun (WGS) entry which is preliminary data.</text>
</comment>
<gene>
    <name evidence="1" type="ORF">CNMCM6805_005824</name>
</gene>
<accession>A0A8H4M9G5</accession>
<dbReference type="OrthoDB" id="3650366at2759"/>
<reference evidence="1" key="2">
    <citation type="submission" date="2020-04" db="EMBL/GenBank/DDBJ databases">
        <authorList>
            <person name="Santos R.A.C."/>
            <person name="Steenwyk J.L."/>
            <person name="Rivero-Menendez O."/>
            <person name="Mead M.E."/>
            <person name="Silva L.P."/>
            <person name="Bastos R.W."/>
            <person name="Alastruey-Izquierdo A."/>
            <person name="Goldman G.H."/>
            <person name="Rokas A."/>
        </authorList>
    </citation>
    <scope>NUCLEOTIDE SEQUENCE</scope>
    <source>
        <strain evidence="1">CNM-CM6805</strain>
    </source>
</reference>
<evidence type="ECO:0008006" key="3">
    <source>
        <dbReference type="Google" id="ProtNLM"/>
    </source>
</evidence>
<dbReference type="EMBL" id="JAAAPX010000032">
    <property type="protein sequence ID" value="KAF4239402.1"/>
    <property type="molecule type" value="Genomic_DNA"/>
</dbReference>
<dbReference type="PANTHER" id="PTHR48312:SF1">
    <property type="entry name" value="SULFOTRANSFERASE"/>
    <property type="match status" value="1"/>
</dbReference>
<dbReference type="Gene3D" id="3.40.50.300">
    <property type="entry name" value="P-loop containing nucleotide triphosphate hydrolases"/>
    <property type="match status" value="1"/>
</dbReference>
<dbReference type="AlphaFoldDB" id="A0A8H4M9G5"/>
<evidence type="ECO:0000313" key="1">
    <source>
        <dbReference type="EMBL" id="KAF4239402.1"/>
    </source>
</evidence>
<dbReference type="PANTHER" id="PTHR48312">
    <property type="match status" value="1"/>
</dbReference>
<organism evidence="1 2">
    <name type="scientific">Aspergillus fumigatiaffinis</name>
    <dbReference type="NCBI Taxonomy" id="340414"/>
    <lineage>
        <taxon>Eukaryota</taxon>
        <taxon>Fungi</taxon>
        <taxon>Dikarya</taxon>
        <taxon>Ascomycota</taxon>
        <taxon>Pezizomycotina</taxon>
        <taxon>Eurotiomycetes</taxon>
        <taxon>Eurotiomycetidae</taxon>
        <taxon>Eurotiales</taxon>
        <taxon>Aspergillaceae</taxon>
        <taxon>Aspergillus</taxon>
        <taxon>Aspergillus subgen. Fumigati</taxon>
    </lineage>
</organism>
<keyword evidence="2" id="KW-1185">Reference proteome</keyword>
<dbReference type="Proteomes" id="UP000653565">
    <property type="component" value="Unassembled WGS sequence"/>
</dbReference>
<evidence type="ECO:0000313" key="2">
    <source>
        <dbReference type="Proteomes" id="UP000653565"/>
    </source>
</evidence>
<dbReference type="InterPro" id="IPR027417">
    <property type="entry name" value="P-loop_NTPase"/>
</dbReference>
<proteinExistence type="predicted"/>
<sequence>MANETPRRFWLITYPRTASNLLNRILALDEQPNVLPCHDGGYLFKVPYRLMNDLKLGWLPQTEWPQEASDQLRKSYQEHFNDLVQYLNRGTAQGKITFFKEHLHFILDLTVRSRFLFGVDSVTEQDWKMAWPSSHSIHESHSTMDLGLNDTLLPDDILETLSPVFLIRHPALAFPSFLRAYRDLHGVEASRSKDGELDFNMIMNLRWTRRLYERYVLTREGCSYYVDDASMDGPIILDADDAITNPEVLVRFCKFVGLDASRLRFTWESIKPEVAFATDEQRMKQRMWSTLLTSEGILSGKASHGLDIERETARWKDEFGESDASKLENRVRAAMEDYEYLKARRLQII</sequence>
<protein>
    <recommendedName>
        <fullName evidence="3">Sulfotransferase family protein</fullName>
    </recommendedName>
</protein>
<reference evidence="1" key="1">
    <citation type="journal article" date="2020" name="bioRxiv">
        <title>Genomic and phenotypic heterogeneity of clinical isolates of the human pathogens Aspergillus fumigatus, Aspergillus lentulus and Aspergillus fumigatiaffinis.</title>
        <authorList>
            <person name="dos Santos R.A.C."/>
            <person name="Steenwyk J.L."/>
            <person name="Rivero-Menendez O."/>
            <person name="Mead M.E."/>
            <person name="Silva L.P."/>
            <person name="Bastos R.W."/>
            <person name="Alastruey-Izquierdo A."/>
            <person name="Goldman G.H."/>
            <person name="Rokas A."/>
        </authorList>
    </citation>
    <scope>NUCLEOTIDE SEQUENCE</scope>
    <source>
        <strain evidence="1">CNM-CM6805</strain>
    </source>
</reference>
<name>A0A8H4M9G5_9EURO</name>